<sequence>MVSVWDSCRFRSFRAGVSRIEHFGGLGNICAVGFKRFWEAAHLPSCSGSLTQAATQGPATIRREFVQYPACTVAQSLHTRLCCPSPSGSEPRARLLGNRGWAVGRGFLVMLQLGDGDCRCHKKNSARSRRLGPGGRLAVSGHPSPFGETPRRVGDPAKNGLVRWPQMHNCVSLSLAPNEGSSQISTTALPLANLRPQATDISSRHLNIGRHRFRRVLILGGNMFRNARKTIPAARLAVLW</sequence>
<reference evidence="2" key="2">
    <citation type="submission" date="2023-06" db="EMBL/GenBank/DDBJ databases">
        <authorList>
            <consortium name="Lawrence Berkeley National Laboratory"/>
            <person name="Mondo S.J."/>
            <person name="Hensen N."/>
            <person name="Bonometti L."/>
            <person name="Westerberg I."/>
            <person name="Brannstrom I.O."/>
            <person name="Guillou S."/>
            <person name="Cros-Aarteil S."/>
            <person name="Calhoun S."/>
            <person name="Haridas S."/>
            <person name="Kuo A."/>
            <person name="Pangilinan J."/>
            <person name="Riley R."/>
            <person name="Labutti K."/>
            <person name="Andreopoulos B."/>
            <person name="Lipzen A."/>
            <person name="Chen C."/>
            <person name="Yanf M."/>
            <person name="Daum C."/>
            <person name="Ng V."/>
            <person name="Clum A."/>
            <person name="Steindorff A."/>
            <person name="Ohm R."/>
            <person name="Martin F."/>
            <person name="Silar P."/>
            <person name="Natvig D."/>
            <person name="Lalanne C."/>
            <person name="Gautier V."/>
            <person name="Ament-Velasquez S.L."/>
            <person name="Kruys A."/>
            <person name="Hutchinson M.I."/>
            <person name="Powell A.J."/>
            <person name="Barry K."/>
            <person name="Miller A.N."/>
            <person name="Grigoriev I.V."/>
            <person name="Debuchy R."/>
            <person name="Gladieux P."/>
            <person name="Thoren M.H."/>
            <person name="Johannesson H."/>
        </authorList>
    </citation>
    <scope>NUCLEOTIDE SEQUENCE</scope>
    <source>
        <strain evidence="2">CBS 333.67</strain>
    </source>
</reference>
<gene>
    <name evidence="2" type="ORF">B0T15DRAFT_193916</name>
</gene>
<dbReference type="AlphaFoldDB" id="A0AAJ0M1A2"/>
<dbReference type="Proteomes" id="UP001273166">
    <property type="component" value="Unassembled WGS sequence"/>
</dbReference>
<evidence type="ECO:0000313" key="3">
    <source>
        <dbReference type="Proteomes" id="UP001273166"/>
    </source>
</evidence>
<feature type="region of interest" description="Disordered" evidence="1">
    <location>
        <begin position="125"/>
        <end position="154"/>
    </location>
</feature>
<reference evidence="2" key="1">
    <citation type="journal article" date="2023" name="Mol. Phylogenet. Evol.">
        <title>Genome-scale phylogeny and comparative genomics of the fungal order Sordariales.</title>
        <authorList>
            <person name="Hensen N."/>
            <person name="Bonometti L."/>
            <person name="Westerberg I."/>
            <person name="Brannstrom I.O."/>
            <person name="Guillou S."/>
            <person name="Cros-Aarteil S."/>
            <person name="Calhoun S."/>
            <person name="Haridas S."/>
            <person name="Kuo A."/>
            <person name="Mondo S."/>
            <person name="Pangilinan J."/>
            <person name="Riley R."/>
            <person name="LaButti K."/>
            <person name="Andreopoulos B."/>
            <person name="Lipzen A."/>
            <person name="Chen C."/>
            <person name="Yan M."/>
            <person name="Daum C."/>
            <person name="Ng V."/>
            <person name="Clum A."/>
            <person name="Steindorff A."/>
            <person name="Ohm R.A."/>
            <person name="Martin F."/>
            <person name="Silar P."/>
            <person name="Natvig D.O."/>
            <person name="Lalanne C."/>
            <person name="Gautier V."/>
            <person name="Ament-Velasquez S.L."/>
            <person name="Kruys A."/>
            <person name="Hutchinson M.I."/>
            <person name="Powell A.J."/>
            <person name="Barry K."/>
            <person name="Miller A.N."/>
            <person name="Grigoriev I.V."/>
            <person name="Debuchy R."/>
            <person name="Gladieux P."/>
            <person name="Hiltunen Thoren M."/>
            <person name="Johannesson H."/>
        </authorList>
    </citation>
    <scope>NUCLEOTIDE SEQUENCE</scope>
    <source>
        <strain evidence="2">CBS 333.67</strain>
    </source>
</reference>
<comment type="caution">
    <text evidence="2">The sequence shown here is derived from an EMBL/GenBank/DDBJ whole genome shotgun (WGS) entry which is preliminary data.</text>
</comment>
<accession>A0AAJ0M1A2</accession>
<proteinExistence type="predicted"/>
<evidence type="ECO:0000256" key="1">
    <source>
        <dbReference type="SAM" id="MobiDB-lite"/>
    </source>
</evidence>
<dbReference type="EMBL" id="JAUDZG010000004">
    <property type="protein sequence ID" value="KAK3305330.1"/>
    <property type="molecule type" value="Genomic_DNA"/>
</dbReference>
<protein>
    <submittedName>
        <fullName evidence="2">Uncharacterized protein</fullName>
    </submittedName>
</protein>
<name>A0AAJ0M1A2_9PEZI</name>
<organism evidence="2 3">
    <name type="scientific">Chaetomium strumarium</name>
    <dbReference type="NCBI Taxonomy" id="1170767"/>
    <lineage>
        <taxon>Eukaryota</taxon>
        <taxon>Fungi</taxon>
        <taxon>Dikarya</taxon>
        <taxon>Ascomycota</taxon>
        <taxon>Pezizomycotina</taxon>
        <taxon>Sordariomycetes</taxon>
        <taxon>Sordariomycetidae</taxon>
        <taxon>Sordariales</taxon>
        <taxon>Chaetomiaceae</taxon>
        <taxon>Chaetomium</taxon>
    </lineage>
</organism>
<evidence type="ECO:0000313" key="2">
    <source>
        <dbReference type="EMBL" id="KAK3305330.1"/>
    </source>
</evidence>
<dbReference type="RefSeq" id="XP_062721110.1">
    <property type="nucleotide sequence ID" value="XM_062862482.1"/>
</dbReference>
<dbReference type="GeneID" id="87881311"/>
<keyword evidence="3" id="KW-1185">Reference proteome</keyword>